<evidence type="ECO:0000313" key="1">
    <source>
        <dbReference type="EMBL" id="KAE8236575.1"/>
    </source>
</evidence>
<organism evidence="1 2">
    <name type="scientific">Tilletia indica</name>
    <dbReference type="NCBI Taxonomy" id="43049"/>
    <lineage>
        <taxon>Eukaryota</taxon>
        <taxon>Fungi</taxon>
        <taxon>Dikarya</taxon>
        <taxon>Basidiomycota</taxon>
        <taxon>Ustilaginomycotina</taxon>
        <taxon>Exobasidiomycetes</taxon>
        <taxon>Tilletiales</taxon>
        <taxon>Tilletiaceae</taxon>
        <taxon>Tilletia</taxon>
    </lineage>
</organism>
<dbReference type="AlphaFoldDB" id="A0A8T8SBG6"/>
<dbReference type="Proteomes" id="UP000077521">
    <property type="component" value="Unassembled WGS sequence"/>
</dbReference>
<evidence type="ECO:0000313" key="2">
    <source>
        <dbReference type="Proteomes" id="UP000077521"/>
    </source>
</evidence>
<dbReference type="EMBL" id="LWDF02002155">
    <property type="protein sequence ID" value="KAE8236575.1"/>
    <property type="molecule type" value="Genomic_DNA"/>
</dbReference>
<reference evidence="1" key="1">
    <citation type="submission" date="2016-04" db="EMBL/GenBank/DDBJ databases">
        <authorList>
            <person name="Nguyen H.D."/>
            <person name="Samba Siva P."/>
            <person name="Cullis J."/>
            <person name="Levesque C.A."/>
            <person name="Hambleton S."/>
        </authorList>
    </citation>
    <scope>NUCLEOTIDE SEQUENCE</scope>
    <source>
        <strain evidence="1">DAOMC 236416</strain>
    </source>
</reference>
<comment type="caution">
    <text evidence="1">The sequence shown here is derived from an EMBL/GenBank/DDBJ whole genome shotgun (WGS) entry which is preliminary data.</text>
</comment>
<name>A0A8T8SBG6_9BASI</name>
<reference evidence="1" key="2">
    <citation type="journal article" date="2019" name="IMA Fungus">
        <title>Genome sequencing and comparison of five Tilletia species to identify candidate genes for the detection of regulated species infecting wheat.</title>
        <authorList>
            <person name="Nguyen H.D.T."/>
            <person name="Sultana T."/>
            <person name="Kesanakurti P."/>
            <person name="Hambleton S."/>
        </authorList>
    </citation>
    <scope>NUCLEOTIDE SEQUENCE</scope>
    <source>
        <strain evidence="1">DAOMC 236416</strain>
    </source>
</reference>
<accession>A0A8T8SBG6</accession>
<proteinExistence type="predicted"/>
<protein>
    <submittedName>
        <fullName evidence="1">Uncharacterized protein</fullName>
    </submittedName>
</protein>
<gene>
    <name evidence="1" type="ORF">A4X13_0g9103</name>
</gene>
<keyword evidence="2" id="KW-1185">Reference proteome</keyword>
<feature type="non-terminal residue" evidence="1">
    <location>
        <position position="1"/>
    </location>
</feature>
<sequence>FTEEPVRELLRFFAKFAQVKAVYDAATTAASAQASQLLQRATKTHYDVIIKTPILVLPRAASSVDAITANLGEIFAHNAFPSQDDGHVVTKLEAGLRHVRLASQLGHDGHTHYVQMFDDVNIIVDMTHEDHLGHKNSSPEADTRILAQMSDFQIKLTQEQYIFVMALTQSIPRAFT</sequence>